<evidence type="ECO:0008006" key="4">
    <source>
        <dbReference type="Google" id="ProtNLM"/>
    </source>
</evidence>
<reference evidence="2 3" key="1">
    <citation type="submission" date="2023-02" db="EMBL/GenBank/DDBJ databases">
        <title>A bacterium isolated from plastisphere.</title>
        <authorList>
            <person name="Sun Y."/>
        </authorList>
    </citation>
    <scope>NUCLEOTIDE SEQUENCE [LARGE SCALE GENOMIC DNA]</scope>
    <source>
        <strain evidence="3">a-1</strain>
    </source>
</reference>
<dbReference type="RefSeq" id="WP_274356381.1">
    <property type="nucleotide sequence ID" value="NZ_CP118099.1"/>
</dbReference>
<gene>
    <name evidence="2" type="ORF">PTI97_09960</name>
</gene>
<evidence type="ECO:0000313" key="3">
    <source>
        <dbReference type="Proteomes" id="UP001213680"/>
    </source>
</evidence>
<evidence type="ECO:0000256" key="1">
    <source>
        <dbReference type="SAM" id="Phobius"/>
    </source>
</evidence>
<protein>
    <recommendedName>
        <fullName evidence="4">Cupredoxin-like domain-containing protein</fullName>
    </recommendedName>
</protein>
<organism evidence="2 3">
    <name type="scientific">Exiguobacterium marinum</name>
    <dbReference type="NCBI Taxonomy" id="273528"/>
    <lineage>
        <taxon>Bacteria</taxon>
        <taxon>Bacillati</taxon>
        <taxon>Bacillota</taxon>
        <taxon>Bacilli</taxon>
        <taxon>Bacillales</taxon>
        <taxon>Bacillales Family XII. Incertae Sedis</taxon>
        <taxon>Exiguobacterium</taxon>
    </lineage>
</organism>
<dbReference type="Proteomes" id="UP001213680">
    <property type="component" value="Chromosome"/>
</dbReference>
<keyword evidence="1" id="KW-0472">Membrane</keyword>
<evidence type="ECO:0000313" key="2">
    <source>
        <dbReference type="EMBL" id="WDH75140.1"/>
    </source>
</evidence>
<keyword evidence="3" id="KW-1185">Reference proteome</keyword>
<keyword evidence="1" id="KW-0812">Transmembrane</keyword>
<name>A0ABY7WX29_9BACL</name>
<proteinExistence type="predicted"/>
<keyword evidence="1" id="KW-1133">Transmembrane helix</keyword>
<sequence>MKSNRRFWIVLLFLLVGVGIIYFAVTLLGDGEDTVKPPLPTVRVGSVTAEVEQSTYCWEAGNQATCADYGLPEADDLQLITVKPGDRIDVVYHAEPKASSFHRIEDGELVPTDAIVPEEPGTYLYEVGGEWTQGDSRYVFGVKVSEK</sequence>
<accession>A0ABY7WX29</accession>
<feature type="transmembrane region" description="Helical" evidence="1">
    <location>
        <begin position="7"/>
        <end position="29"/>
    </location>
</feature>
<dbReference type="EMBL" id="CP118099">
    <property type="protein sequence ID" value="WDH75140.1"/>
    <property type="molecule type" value="Genomic_DNA"/>
</dbReference>